<proteinExistence type="predicted"/>
<evidence type="ECO:0000313" key="2">
    <source>
        <dbReference type="Proteomes" id="UP000288716"/>
    </source>
</evidence>
<dbReference type="AlphaFoldDB" id="A0A443Q7D5"/>
<dbReference type="Proteomes" id="UP000288716">
    <property type="component" value="Unassembled WGS sequence"/>
</dbReference>
<gene>
    <name evidence="1" type="ORF">B4U80_09659</name>
</gene>
<reference evidence="1 2" key="1">
    <citation type="journal article" date="2018" name="Gigascience">
        <title>Genomes of trombidid mites reveal novel predicted allergens and laterally-transferred genes associated with secondary metabolism.</title>
        <authorList>
            <person name="Dong X."/>
            <person name="Chaisiri K."/>
            <person name="Xia D."/>
            <person name="Armstrong S.D."/>
            <person name="Fang Y."/>
            <person name="Donnelly M.J."/>
            <person name="Kadowaki T."/>
            <person name="McGarry J.W."/>
            <person name="Darby A.C."/>
            <person name="Makepeace B.L."/>
        </authorList>
    </citation>
    <scope>NUCLEOTIDE SEQUENCE [LARGE SCALE GENOMIC DNA]</scope>
    <source>
        <strain evidence="1">UoL-UT</strain>
    </source>
</reference>
<protein>
    <submittedName>
        <fullName evidence="1">Uncharacterized protein</fullName>
    </submittedName>
</protein>
<dbReference type="OrthoDB" id="10053386at2759"/>
<dbReference type="STRING" id="299467.A0A443Q7D5"/>
<evidence type="ECO:0000313" key="1">
    <source>
        <dbReference type="EMBL" id="RWR98909.1"/>
    </source>
</evidence>
<dbReference type="VEuPathDB" id="VectorBase:LDEU014659"/>
<dbReference type="EMBL" id="NCKV01066549">
    <property type="protein sequence ID" value="RWR98909.1"/>
    <property type="molecule type" value="Genomic_DNA"/>
</dbReference>
<organism evidence="1 2">
    <name type="scientific">Leptotrombidium deliense</name>
    <dbReference type="NCBI Taxonomy" id="299467"/>
    <lineage>
        <taxon>Eukaryota</taxon>
        <taxon>Metazoa</taxon>
        <taxon>Ecdysozoa</taxon>
        <taxon>Arthropoda</taxon>
        <taxon>Chelicerata</taxon>
        <taxon>Arachnida</taxon>
        <taxon>Acari</taxon>
        <taxon>Acariformes</taxon>
        <taxon>Trombidiformes</taxon>
        <taxon>Prostigmata</taxon>
        <taxon>Anystina</taxon>
        <taxon>Parasitengona</taxon>
        <taxon>Trombiculoidea</taxon>
        <taxon>Trombiculidae</taxon>
        <taxon>Leptotrombidium</taxon>
    </lineage>
</organism>
<comment type="caution">
    <text evidence="1">The sequence shown here is derived from an EMBL/GenBank/DDBJ whole genome shotgun (WGS) entry which is preliminary data.</text>
</comment>
<feature type="non-terminal residue" evidence="1">
    <location>
        <position position="137"/>
    </location>
</feature>
<name>A0A443Q7D5_9ACAR</name>
<keyword evidence="2" id="KW-1185">Reference proteome</keyword>
<accession>A0A443Q7D5</accession>
<sequence length="137" mass="16749">MKTVKYLHKYIYKGHDCANILLENDVDEIERYLHFRYVSPPESMWRILEFLLHNQSHTVVRLQIHLPDRQSVTFRENEEDAAVANMRDSMLLAWFNLNIEDENARQYLYSEIPLHYTWQTAQRRWQKRQRITKIATR</sequence>